<evidence type="ECO:0000313" key="4">
    <source>
        <dbReference type="Proteomes" id="UP001530400"/>
    </source>
</evidence>
<dbReference type="InterPro" id="IPR036291">
    <property type="entry name" value="NAD(P)-bd_dom_sf"/>
</dbReference>
<name>A0ABD3QZ42_9STRA</name>
<evidence type="ECO:0000313" key="3">
    <source>
        <dbReference type="EMBL" id="KAL3805448.1"/>
    </source>
</evidence>
<feature type="region of interest" description="Disordered" evidence="1">
    <location>
        <begin position="1"/>
        <end position="23"/>
    </location>
</feature>
<proteinExistence type="predicted"/>
<gene>
    <name evidence="3" type="ORF">ACHAWO_004209</name>
</gene>
<comment type="caution">
    <text evidence="3">The sequence shown here is derived from an EMBL/GenBank/DDBJ whole genome shotgun (WGS) entry which is preliminary data.</text>
</comment>
<dbReference type="Proteomes" id="UP001530400">
    <property type="component" value="Unassembled WGS sequence"/>
</dbReference>
<dbReference type="PANTHER" id="PTHR42840">
    <property type="entry name" value="NAD(P)-BINDING ROSSMANN-FOLD SUPERFAMILY PROTEIN-RELATED"/>
    <property type="match status" value="1"/>
</dbReference>
<evidence type="ECO:0000259" key="2">
    <source>
        <dbReference type="Pfam" id="PF01408"/>
    </source>
</evidence>
<dbReference type="SUPFAM" id="SSF51735">
    <property type="entry name" value="NAD(P)-binding Rossmann-fold domains"/>
    <property type="match status" value="1"/>
</dbReference>
<feature type="compositionally biased region" description="Polar residues" evidence="1">
    <location>
        <begin position="1"/>
        <end position="14"/>
    </location>
</feature>
<dbReference type="InterPro" id="IPR000683">
    <property type="entry name" value="Gfo/Idh/MocA-like_OxRdtase_N"/>
</dbReference>
<dbReference type="EMBL" id="JALLPJ020000004">
    <property type="protein sequence ID" value="KAL3805448.1"/>
    <property type="molecule type" value="Genomic_DNA"/>
</dbReference>
<protein>
    <recommendedName>
        <fullName evidence="2">Gfo/Idh/MocA-like oxidoreductase N-terminal domain-containing protein</fullName>
    </recommendedName>
</protein>
<dbReference type="Pfam" id="PF01408">
    <property type="entry name" value="GFO_IDH_MocA"/>
    <property type="match status" value="1"/>
</dbReference>
<feature type="domain" description="Gfo/Idh/MocA-like oxidoreductase N-terminal" evidence="2">
    <location>
        <begin position="107"/>
        <end position="181"/>
    </location>
</feature>
<dbReference type="Gene3D" id="3.30.360.10">
    <property type="entry name" value="Dihydrodipicolinate Reductase, domain 2"/>
    <property type="match status" value="1"/>
</dbReference>
<accession>A0ABD3QZ42</accession>
<dbReference type="PANTHER" id="PTHR42840:SF6">
    <property type="entry name" value="BINDING ROSSMANN FOLD OXIDOREDUCTASE, PUTATIVE (AFU_ORTHOLOGUE AFUA_3G11930)-RELATED"/>
    <property type="match status" value="1"/>
</dbReference>
<keyword evidence="4" id="KW-1185">Reference proteome</keyword>
<reference evidence="3 4" key="1">
    <citation type="submission" date="2024-10" db="EMBL/GenBank/DDBJ databases">
        <title>Updated reference genomes for cyclostephanoid diatoms.</title>
        <authorList>
            <person name="Roberts W.R."/>
            <person name="Alverson A.J."/>
        </authorList>
    </citation>
    <scope>NUCLEOTIDE SEQUENCE [LARGE SCALE GENOMIC DNA]</scope>
    <source>
        <strain evidence="3 4">AJA010-31</strain>
    </source>
</reference>
<dbReference type="AlphaFoldDB" id="A0ABD3QZ42"/>
<dbReference type="Gene3D" id="3.40.50.720">
    <property type="entry name" value="NAD(P)-binding Rossmann-like Domain"/>
    <property type="match status" value="1"/>
</dbReference>
<organism evidence="3 4">
    <name type="scientific">Cyclotella atomus</name>
    <dbReference type="NCBI Taxonomy" id="382360"/>
    <lineage>
        <taxon>Eukaryota</taxon>
        <taxon>Sar</taxon>
        <taxon>Stramenopiles</taxon>
        <taxon>Ochrophyta</taxon>
        <taxon>Bacillariophyta</taxon>
        <taxon>Coscinodiscophyceae</taxon>
        <taxon>Thalassiosirophycidae</taxon>
        <taxon>Stephanodiscales</taxon>
        <taxon>Stephanodiscaceae</taxon>
        <taxon>Cyclotella</taxon>
    </lineage>
</organism>
<evidence type="ECO:0000256" key="1">
    <source>
        <dbReference type="SAM" id="MobiDB-lite"/>
    </source>
</evidence>
<sequence>MHPSSSSAPQFNMSSKRKAPSATTANVLMVGTGEYTTGFVGGTAADSDKGAGVVALTMFDLRRRGKVGRVGMCGVNGRKFPGIRKHMQKNIGDVYKDMDLTCDTYPSDDAVDPKAYLEALKSFQPGDVAIIFTPDDTHYEIAMACINQGMHVMVTKPIVQTLEHHKDLIRAAKDKNVLVSMEVHKRWDPFYADARDRARSQLGNFQYMYAYMSQPKHQLETFKAWAGKSSDISFYLNSHHIDFSEWTLEGIAKPVRVTATPSTGVAKSKGMETEDSITLTVQWENFEGGTLGCAVYTSSWVAPKSDVHSQQRFFYMGTNGEINVDQAHRGMTVAVDEKPFGSVNPLFMKYTPTNGMFSGQGSYGVKSFECFVDACREINAGNKSVTDYDDGSLATVGTTVQGTAILEAGRRSLDLDGMPMDIVYDGDGHVPVDIKPHEFSN</sequence>